<evidence type="ECO:0000256" key="4">
    <source>
        <dbReference type="ARBA" id="ARBA00022759"/>
    </source>
</evidence>
<dbReference type="KEGG" id="rhoz:GXP67_15285"/>
<evidence type="ECO:0000256" key="5">
    <source>
        <dbReference type="ARBA" id="ARBA00022801"/>
    </source>
</evidence>
<organism evidence="8 9">
    <name type="scientific">Rhodocytophaga rosea</name>
    <dbReference type="NCBI Taxonomy" id="2704465"/>
    <lineage>
        <taxon>Bacteria</taxon>
        <taxon>Pseudomonadati</taxon>
        <taxon>Bacteroidota</taxon>
        <taxon>Cytophagia</taxon>
        <taxon>Cytophagales</taxon>
        <taxon>Rhodocytophagaceae</taxon>
        <taxon>Rhodocytophaga</taxon>
    </lineage>
</organism>
<sequence length="143" mass="16749">MLTSNIEFFCEDISFSLPNPTLISEWIIYTIHSECYKFESLTIVFCSDQYLLSINQSFLQHDFFTDIITFDNSDVESVIEGDLFISIDRVSENSKTYNNSFIEELYRVIIHGVLHLLGYNDKASIDKILMKQKENYYLSILKL</sequence>
<keyword evidence="9" id="KW-1185">Reference proteome</keyword>
<dbReference type="RefSeq" id="WP_162443926.1">
    <property type="nucleotide sequence ID" value="NZ_CP048222.1"/>
</dbReference>
<dbReference type="AlphaFoldDB" id="A0A6C0GJC2"/>
<dbReference type="PANTHER" id="PTHR46986:SF1">
    <property type="entry name" value="ENDORIBONUCLEASE YBEY, CHLOROPLASTIC"/>
    <property type="match status" value="1"/>
</dbReference>
<keyword evidence="4 7" id="KW-0255">Endonuclease</keyword>
<keyword evidence="7" id="KW-0690">Ribosome biogenesis</keyword>
<dbReference type="InterPro" id="IPR002036">
    <property type="entry name" value="YbeY"/>
</dbReference>
<dbReference type="GO" id="GO:0005737">
    <property type="term" value="C:cytoplasm"/>
    <property type="evidence" value="ECO:0007669"/>
    <property type="project" value="UniProtKB-SubCell"/>
</dbReference>
<keyword evidence="7" id="KW-0698">rRNA processing</keyword>
<feature type="binding site" evidence="7">
    <location>
        <position position="111"/>
    </location>
    <ligand>
        <name>Zn(2+)</name>
        <dbReference type="ChEBI" id="CHEBI:29105"/>
        <note>catalytic</note>
    </ligand>
</feature>
<comment type="subcellular location">
    <subcellularLocation>
        <location evidence="7">Cytoplasm</location>
    </subcellularLocation>
</comment>
<comment type="cofactor">
    <cofactor evidence="7">
        <name>Zn(2+)</name>
        <dbReference type="ChEBI" id="CHEBI:29105"/>
    </cofactor>
    <text evidence="7">Binds 1 zinc ion.</text>
</comment>
<feature type="binding site" evidence="7">
    <location>
        <position position="115"/>
    </location>
    <ligand>
        <name>Zn(2+)</name>
        <dbReference type="ChEBI" id="CHEBI:29105"/>
        <note>catalytic</note>
    </ligand>
</feature>
<dbReference type="EMBL" id="CP048222">
    <property type="protein sequence ID" value="QHT67904.1"/>
    <property type="molecule type" value="Genomic_DNA"/>
</dbReference>
<dbReference type="PANTHER" id="PTHR46986">
    <property type="entry name" value="ENDORIBONUCLEASE YBEY, CHLOROPLASTIC"/>
    <property type="match status" value="1"/>
</dbReference>
<keyword evidence="3 7" id="KW-0479">Metal-binding</keyword>
<evidence type="ECO:0000256" key="1">
    <source>
        <dbReference type="ARBA" id="ARBA00010875"/>
    </source>
</evidence>
<dbReference type="PROSITE" id="PS01306">
    <property type="entry name" value="UPF0054"/>
    <property type="match status" value="1"/>
</dbReference>
<evidence type="ECO:0000313" key="9">
    <source>
        <dbReference type="Proteomes" id="UP000480178"/>
    </source>
</evidence>
<dbReference type="SUPFAM" id="SSF55486">
    <property type="entry name" value="Metalloproteases ('zincins'), catalytic domain"/>
    <property type="match status" value="1"/>
</dbReference>
<name>A0A6C0GJC2_9BACT</name>
<accession>A0A6C0GJC2</accession>
<comment type="function">
    <text evidence="7">Single strand-specific metallo-endoribonuclease involved in late-stage 70S ribosome quality control and in maturation of the 3' terminus of the 16S rRNA.</text>
</comment>
<keyword evidence="2 7" id="KW-0540">Nuclease</keyword>
<dbReference type="Gene3D" id="3.40.390.30">
    <property type="entry name" value="Metalloproteases ('zincins'), catalytic domain"/>
    <property type="match status" value="1"/>
</dbReference>
<dbReference type="GO" id="GO:0006364">
    <property type="term" value="P:rRNA processing"/>
    <property type="evidence" value="ECO:0007669"/>
    <property type="project" value="UniProtKB-UniRule"/>
</dbReference>
<gene>
    <name evidence="7 8" type="primary">ybeY</name>
    <name evidence="8" type="ORF">GXP67_15285</name>
</gene>
<keyword evidence="6 7" id="KW-0862">Zinc</keyword>
<dbReference type="Proteomes" id="UP000480178">
    <property type="component" value="Chromosome"/>
</dbReference>
<keyword evidence="7" id="KW-0963">Cytoplasm</keyword>
<evidence type="ECO:0000256" key="6">
    <source>
        <dbReference type="ARBA" id="ARBA00022833"/>
    </source>
</evidence>
<dbReference type="InterPro" id="IPR020549">
    <property type="entry name" value="YbeY_CS"/>
</dbReference>
<proteinExistence type="inferred from homology"/>
<evidence type="ECO:0000313" key="8">
    <source>
        <dbReference type="EMBL" id="QHT67904.1"/>
    </source>
</evidence>
<evidence type="ECO:0000256" key="7">
    <source>
        <dbReference type="HAMAP-Rule" id="MF_00009"/>
    </source>
</evidence>
<dbReference type="Pfam" id="PF02130">
    <property type="entry name" value="YbeY"/>
    <property type="match status" value="1"/>
</dbReference>
<evidence type="ECO:0000256" key="2">
    <source>
        <dbReference type="ARBA" id="ARBA00022722"/>
    </source>
</evidence>
<dbReference type="GO" id="GO:0008270">
    <property type="term" value="F:zinc ion binding"/>
    <property type="evidence" value="ECO:0007669"/>
    <property type="project" value="UniProtKB-UniRule"/>
</dbReference>
<protein>
    <recommendedName>
        <fullName evidence="7">Endoribonuclease YbeY</fullName>
        <ecNumber evidence="7">3.1.-.-</ecNumber>
    </recommendedName>
</protein>
<feature type="binding site" evidence="7">
    <location>
        <position position="121"/>
    </location>
    <ligand>
        <name>Zn(2+)</name>
        <dbReference type="ChEBI" id="CHEBI:29105"/>
        <note>catalytic</note>
    </ligand>
</feature>
<dbReference type="HAMAP" id="MF_00009">
    <property type="entry name" value="Endoribonucl_YbeY"/>
    <property type="match status" value="1"/>
</dbReference>
<comment type="similarity">
    <text evidence="1 7">Belongs to the endoribonuclease YbeY family.</text>
</comment>
<dbReference type="InterPro" id="IPR023091">
    <property type="entry name" value="MetalPrtase_cat_dom_sf_prd"/>
</dbReference>
<dbReference type="EC" id="3.1.-.-" evidence="7"/>
<dbReference type="GO" id="GO:0004521">
    <property type="term" value="F:RNA endonuclease activity"/>
    <property type="evidence" value="ECO:0007669"/>
    <property type="project" value="UniProtKB-UniRule"/>
</dbReference>
<evidence type="ECO:0000256" key="3">
    <source>
        <dbReference type="ARBA" id="ARBA00022723"/>
    </source>
</evidence>
<reference evidence="8 9" key="1">
    <citation type="submission" date="2020-01" db="EMBL/GenBank/DDBJ databases">
        <authorList>
            <person name="Kim M.K."/>
        </authorList>
    </citation>
    <scope>NUCLEOTIDE SEQUENCE [LARGE SCALE GENOMIC DNA]</scope>
    <source>
        <strain evidence="8 9">172606-1</strain>
    </source>
</reference>
<dbReference type="GO" id="GO:0004222">
    <property type="term" value="F:metalloendopeptidase activity"/>
    <property type="evidence" value="ECO:0007669"/>
    <property type="project" value="InterPro"/>
</dbReference>
<dbReference type="NCBIfam" id="TIGR00043">
    <property type="entry name" value="rRNA maturation RNase YbeY"/>
    <property type="match status" value="1"/>
</dbReference>
<keyword evidence="5 7" id="KW-0378">Hydrolase</keyword>